<accession>A0ABQ6JWB5</accession>
<evidence type="ECO:0000256" key="2">
    <source>
        <dbReference type="SAM" id="MobiDB-lite"/>
    </source>
</evidence>
<comment type="caution">
    <text evidence="4">The sequence shown here is derived from an EMBL/GenBank/DDBJ whole genome shotgun (WGS) entry which is preliminary data.</text>
</comment>
<feature type="compositionally biased region" description="Low complexity" evidence="2">
    <location>
        <begin position="200"/>
        <end position="237"/>
    </location>
</feature>
<keyword evidence="5" id="KW-1185">Reference proteome</keyword>
<evidence type="ECO:0000256" key="1">
    <source>
        <dbReference type="ARBA" id="ARBA00043967"/>
    </source>
</evidence>
<dbReference type="InterPro" id="IPR055346">
    <property type="entry name" value="Fe-S_cluster_assembly_SufBD"/>
</dbReference>
<dbReference type="EMBL" id="BSVA01000001">
    <property type="protein sequence ID" value="GMA92593.1"/>
    <property type="molecule type" value="Genomic_DNA"/>
</dbReference>
<comment type="similarity">
    <text evidence="1">Belongs to the iron-sulfur cluster assembly SufBD family.</text>
</comment>
<protein>
    <recommendedName>
        <fullName evidence="3">SUF system FeS cluster assembly SufBD N-terminal domain-containing protein</fullName>
    </recommendedName>
</protein>
<sequence length="256" mass="28780">MSDVLIDRPELASLGQYEFGWADSDTAGASARRGLNDEVVRDISALKNEPEWMLNTRLKALKIFGMKPMPTWGADLSEIDFDNIKYFVRSTEKQATSWEELPEDIKNTYERIGIPEAERQRLVAGVAAQYESEVVYHQIREDLEAQGVLFLDTDTALKEHPEIFKEYFGTVIPSGDNKFAALNTAVWSGGSFVYVPKGCTSRSRSRPTSASTRRTWGSSSARSSSPTKTPTFTTSRAARLRSTSRTRCTRRWSRSS</sequence>
<evidence type="ECO:0000313" key="5">
    <source>
        <dbReference type="Proteomes" id="UP001157069"/>
    </source>
</evidence>
<feature type="region of interest" description="Disordered" evidence="2">
    <location>
        <begin position="198"/>
        <end position="256"/>
    </location>
</feature>
<feature type="domain" description="SUF system FeS cluster assembly SufBD N-terminal" evidence="3">
    <location>
        <begin position="143"/>
        <end position="199"/>
    </location>
</feature>
<name>A0ABQ6JWB5_9MICO</name>
<organism evidence="4 5">
    <name type="scientific">Homoserinibacter gongjuensis</name>
    <dbReference type="NCBI Taxonomy" id="1162968"/>
    <lineage>
        <taxon>Bacteria</taxon>
        <taxon>Bacillati</taxon>
        <taxon>Actinomycetota</taxon>
        <taxon>Actinomycetes</taxon>
        <taxon>Micrococcales</taxon>
        <taxon>Microbacteriaceae</taxon>
        <taxon>Homoserinibacter</taxon>
    </lineage>
</organism>
<dbReference type="InterPro" id="IPR045595">
    <property type="entry name" value="SufBD_N"/>
</dbReference>
<feature type="compositionally biased region" description="Basic residues" evidence="2">
    <location>
        <begin position="238"/>
        <end position="256"/>
    </location>
</feature>
<evidence type="ECO:0000313" key="4">
    <source>
        <dbReference type="EMBL" id="GMA92593.1"/>
    </source>
</evidence>
<reference evidence="5" key="1">
    <citation type="journal article" date="2019" name="Int. J. Syst. Evol. Microbiol.">
        <title>The Global Catalogue of Microorganisms (GCM) 10K type strain sequencing project: providing services to taxonomists for standard genome sequencing and annotation.</title>
        <authorList>
            <consortium name="The Broad Institute Genomics Platform"/>
            <consortium name="The Broad Institute Genome Sequencing Center for Infectious Disease"/>
            <person name="Wu L."/>
            <person name="Ma J."/>
        </authorList>
    </citation>
    <scope>NUCLEOTIDE SEQUENCE [LARGE SCALE GENOMIC DNA]</scope>
    <source>
        <strain evidence="5">NBRC 108755</strain>
    </source>
</reference>
<gene>
    <name evidence="4" type="ORF">GCM10025869_31220</name>
</gene>
<dbReference type="SUPFAM" id="SSF101960">
    <property type="entry name" value="Stabilizer of iron transporter SufD"/>
    <property type="match status" value="1"/>
</dbReference>
<dbReference type="PANTHER" id="PTHR30508">
    <property type="entry name" value="FES CLUSTER ASSEMBLY PROTEIN SUF"/>
    <property type="match status" value="1"/>
</dbReference>
<dbReference type="PANTHER" id="PTHR30508:SF1">
    <property type="entry name" value="UPF0051 PROTEIN ABCI8, CHLOROPLASTIC-RELATED"/>
    <property type="match status" value="1"/>
</dbReference>
<dbReference type="InterPro" id="IPR037284">
    <property type="entry name" value="SUF_FeS_clus_asmbl_SufBD_sf"/>
</dbReference>
<dbReference type="Pfam" id="PF19295">
    <property type="entry name" value="SufBD_N"/>
    <property type="match status" value="1"/>
</dbReference>
<proteinExistence type="inferred from homology"/>
<dbReference type="Proteomes" id="UP001157069">
    <property type="component" value="Unassembled WGS sequence"/>
</dbReference>
<evidence type="ECO:0000259" key="3">
    <source>
        <dbReference type="Pfam" id="PF19295"/>
    </source>
</evidence>